<evidence type="ECO:0000256" key="1">
    <source>
        <dbReference type="SAM" id="SignalP"/>
    </source>
</evidence>
<keyword evidence="3" id="KW-1185">Reference proteome</keyword>
<dbReference type="Proteomes" id="UP001194468">
    <property type="component" value="Unassembled WGS sequence"/>
</dbReference>
<name>A0AAD4B9E5_BOLED</name>
<accession>A0AAD4B9E5</accession>
<organism evidence="2 3">
    <name type="scientific">Boletus edulis BED1</name>
    <dbReference type="NCBI Taxonomy" id="1328754"/>
    <lineage>
        <taxon>Eukaryota</taxon>
        <taxon>Fungi</taxon>
        <taxon>Dikarya</taxon>
        <taxon>Basidiomycota</taxon>
        <taxon>Agaricomycotina</taxon>
        <taxon>Agaricomycetes</taxon>
        <taxon>Agaricomycetidae</taxon>
        <taxon>Boletales</taxon>
        <taxon>Boletineae</taxon>
        <taxon>Boletaceae</taxon>
        <taxon>Boletoideae</taxon>
        <taxon>Boletus</taxon>
    </lineage>
</organism>
<reference evidence="2" key="1">
    <citation type="submission" date="2019-10" db="EMBL/GenBank/DDBJ databases">
        <authorList>
            <consortium name="DOE Joint Genome Institute"/>
            <person name="Kuo A."/>
            <person name="Miyauchi S."/>
            <person name="Kiss E."/>
            <person name="Drula E."/>
            <person name="Kohler A."/>
            <person name="Sanchez-Garcia M."/>
            <person name="Andreopoulos B."/>
            <person name="Barry K.W."/>
            <person name="Bonito G."/>
            <person name="Buee M."/>
            <person name="Carver A."/>
            <person name="Chen C."/>
            <person name="Cichocki N."/>
            <person name="Clum A."/>
            <person name="Culley D."/>
            <person name="Crous P.W."/>
            <person name="Fauchery L."/>
            <person name="Girlanda M."/>
            <person name="Hayes R."/>
            <person name="Keri Z."/>
            <person name="LaButti K."/>
            <person name="Lipzen A."/>
            <person name="Lombard V."/>
            <person name="Magnuson J."/>
            <person name="Maillard F."/>
            <person name="Morin E."/>
            <person name="Murat C."/>
            <person name="Nolan M."/>
            <person name="Ohm R."/>
            <person name="Pangilinan J."/>
            <person name="Pereira M."/>
            <person name="Perotto S."/>
            <person name="Peter M."/>
            <person name="Riley R."/>
            <person name="Sitrit Y."/>
            <person name="Stielow B."/>
            <person name="Szollosi G."/>
            <person name="Zifcakova L."/>
            <person name="Stursova M."/>
            <person name="Spatafora J.W."/>
            <person name="Tedersoo L."/>
            <person name="Vaario L.-M."/>
            <person name="Yamada A."/>
            <person name="Yan M."/>
            <person name="Wang P."/>
            <person name="Xu J."/>
            <person name="Bruns T."/>
            <person name="Baldrian P."/>
            <person name="Vilgalys R."/>
            <person name="Henrissat B."/>
            <person name="Grigoriev I.V."/>
            <person name="Hibbett D."/>
            <person name="Nagy L.G."/>
            <person name="Martin F.M."/>
        </authorList>
    </citation>
    <scope>NUCLEOTIDE SEQUENCE</scope>
    <source>
        <strain evidence="2">BED1</strain>
    </source>
</reference>
<comment type="caution">
    <text evidence="2">The sequence shown here is derived from an EMBL/GenBank/DDBJ whole genome shotgun (WGS) entry which is preliminary data.</text>
</comment>
<reference evidence="2" key="2">
    <citation type="journal article" date="2020" name="Nat. Commun.">
        <title>Large-scale genome sequencing of mycorrhizal fungi provides insights into the early evolution of symbiotic traits.</title>
        <authorList>
            <person name="Miyauchi S."/>
            <person name="Kiss E."/>
            <person name="Kuo A."/>
            <person name="Drula E."/>
            <person name="Kohler A."/>
            <person name="Sanchez-Garcia M."/>
            <person name="Morin E."/>
            <person name="Andreopoulos B."/>
            <person name="Barry K.W."/>
            <person name="Bonito G."/>
            <person name="Buee M."/>
            <person name="Carver A."/>
            <person name="Chen C."/>
            <person name="Cichocki N."/>
            <person name="Clum A."/>
            <person name="Culley D."/>
            <person name="Crous P.W."/>
            <person name="Fauchery L."/>
            <person name="Girlanda M."/>
            <person name="Hayes R.D."/>
            <person name="Keri Z."/>
            <person name="LaButti K."/>
            <person name="Lipzen A."/>
            <person name="Lombard V."/>
            <person name="Magnuson J."/>
            <person name="Maillard F."/>
            <person name="Murat C."/>
            <person name="Nolan M."/>
            <person name="Ohm R.A."/>
            <person name="Pangilinan J."/>
            <person name="Pereira M.F."/>
            <person name="Perotto S."/>
            <person name="Peter M."/>
            <person name="Pfister S."/>
            <person name="Riley R."/>
            <person name="Sitrit Y."/>
            <person name="Stielow J.B."/>
            <person name="Szollosi G."/>
            <person name="Zifcakova L."/>
            <person name="Stursova M."/>
            <person name="Spatafora J.W."/>
            <person name="Tedersoo L."/>
            <person name="Vaario L.M."/>
            <person name="Yamada A."/>
            <person name="Yan M."/>
            <person name="Wang P."/>
            <person name="Xu J."/>
            <person name="Bruns T."/>
            <person name="Baldrian P."/>
            <person name="Vilgalys R."/>
            <person name="Dunand C."/>
            <person name="Henrissat B."/>
            <person name="Grigoriev I.V."/>
            <person name="Hibbett D."/>
            <person name="Nagy L.G."/>
            <person name="Martin F.M."/>
        </authorList>
    </citation>
    <scope>NUCLEOTIDE SEQUENCE</scope>
    <source>
        <strain evidence="2">BED1</strain>
    </source>
</reference>
<evidence type="ECO:0000313" key="2">
    <source>
        <dbReference type="EMBL" id="KAF8414843.1"/>
    </source>
</evidence>
<proteinExistence type="predicted"/>
<dbReference type="AlphaFoldDB" id="A0AAD4B9E5"/>
<feature type="signal peptide" evidence="1">
    <location>
        <begin position="1"/>
        <end position="27"/>
    </location>
</feature>
<feature type="chain" id="PRO_5042053268" description="Secreted protein" evidence="1">
    <location>
        <begin position="28"/>
        <end position="104"/>
    </location>
</feature>
<evidence type="ECO:0008006" key="4">
    <source>
        <dbReference type="Google" id="ProtNLM"/>
    </source>
</evidence>
<evidence type="ECO:0000313" key="3">
    <source>
        <dbReference type="Proteomes" id="UP001194468"/>
    </source>
</evidence>
<sequence length="104" mass="11700">MAIGCGELGARRFMVCVFLLYLRRIEGLYSVSLSVVTSKLVSGRAPSQQLHEISIFSRPVNDGDCSLHCDRFYLLFSKCSILRTHLRLRSNIDIDTLQVTCQGC</sequence>
<gene>
    <name evidence="2" type="ORF">L210DRAFT_3589921</name>
</gene>
<dbReference type="EMBL" id="WHUW01000416">
    <property type="protein sequence ID" value="KAF8414843.1"/>
    <property type="molecule type" value="Genomic_DNA"/>
</dbReference>
<keyword evidence="1" id="KW-0732">Signal</keyword>
<protein>
    <recommendedName>
        <fullName evidence="4">Secreted protein</fullName>
    </recommendedName>
</protein>